<reference evidence="1" key="1">
    <citation type="submission" date="2015-08" db="UniProtKB">
        <authorList>
            <consortium name="WormBaseParasite"/>
        </authorList>
    </citation>
    <scope>IDENTIFICATION</scope>
</reference>
<organism evidence="1">
    <name type="scientific">Strongyloides stercoralis</name>
    <name type="common">Threadworm</name>
    <dbReference type="NCBI Taxonomy" id="6248"/>
    <lineage>
        <taxon>Eukaryota</taxon>
        <taxon>Metazoa</taxon>
        <taxon>Ecdysozoa</taxon>
        <taxon>Nematoda</taxon>
        <taxon>Chromadorea</taxon>
        <taxon>Rhabditida</taxon>
        <taxon>Tylenchina</taxon>
        <taxon>Panagrolaimomorpha</taxon>
        <taxon>Strongyloidoidea</taxon>
        <taxon>Strongyloididae</taxon>
        <taxon>Strongyloides</taxon>
    </lineage>
</organism>
<evidence type="ECO:0000313" key="1">
    <source>
        <dbReference type="WBParaSite" id="SSTP_0001076966.1"/>
    </source>
</evidence>
<dbReference type="WBParaSite" id="SSTP_0001076966.1">
    <property type="protein sequence ID" value="SSTP_0001076966.1"/>
    <property type="gene ID" value="SSTP_0001076966"/>
</dbReference>
<name>A0A0K0EMT0_STRER</name>
<dbReference type="AlphaFoldDB" id="A0A0K0EMT0"/>
<proteinExistence type="predicted"/>
<accession>A0A0K0EMT0</accession>
<protein>
    <submittedName>
        <fullName evidence="1">NTF2 domain-containing protein</fullName>
    </submittedName>
</protein>
<sequence>MTTSRIVHDIYVDYFDRIVNAGNYELASGFLIDDTEKAIPFQFRRLLTCLSKLRYEISNPGHIRI</sequence>